<accession>A0A7S1UK56</accession>
<keyword evidence="12" id="KW-1133">Transmembrane helix</keyword>
<dbReference type="GO" id="GO:0006020">
    <property type="term" value="P:inositol metabolic process"/>
    <property type="evidence" value="ECO:0007669"/>
    <property type="project" value="TreeGrafter"/>
</dbReference>
<organism evidence="14">
    <name type="scientific">Phaeomonas parva</name>
    <dbReference type="NCBI Taxonomy" id="124430"/>
    <lineage>
        <taxon>Eukaryota</taxon>
        <taxon>Sar</taxon>
        <taxon>Stramenopiles</taxon>
        <taxon>Ochrophyta</taxon>
        <taxon>Pinguiophyceae</taxon>
        <taxon>Pinguiochrysidales</taxon>
        <taxon>Pinguiochrysidaceae</taxon>
        <taxon>Phaeomonas</taxon>
    </lineage>
</organism>
<evidence type="ECO:0000256" key="8">
    <source>
        <dbReference type="ARBA" id="ARBA00033696"/>
    </source>
</evidence>
<feature type="region of interest" description="Disordered" evidence="11">
    <location>
        <begin position="1080"/>
        <end position="1101"/>
    </location>
</feature>
<comment type="catalytic activity">
    <reaction evidence="9">
        <text>1D-myo-inositol hexakisphosphate + ATP = 1-diphospho-1D-myo-inositol 2,3,4,5,6-pentakisphosphate + ADP</text>
        <dbReference type="Rhea" id="RHEA:37459"/>
        <dbReference type="ChEBI" id="CHEBI:30616"/>
        <dbReference type="ChEBI" id="CHEBI:58130"/>
        <dbReference type="ChEBI" id="CHEBI:74946"/>
        <dbReference type="ChEBI" id="CHEBI:456216"/>
        <dbReference type="EC" id="2.7.4.24"/>
    </reaction>
    <physiologicalReaction direction="left-to-right" evidence="9">
        <dbReference type="Rhea" id="RHEA:37460"/>
    </physiologicalReaction>
</comment>
<dbReference type="InterPro" id="IPR040557">
    <property type="entry name" value="VIP1_N"/>
</dbReference>
<evidence type="ECO:0000256" key="5">
    <source>
        <dbReference type="ARBA" id="ARBA00022741"/>
    </source>
</evidence>
<dbReference type="Gene3D" id="3.40.50.11950">
    <property type="match status" value="1"/>
</dbReference>
<evidence type="ECO:0000259" key="13">
    <source>
        <dbReference type="Pfam" id="PF18086"/>
    </source>
</evidence>
<evidence type="ECO:0000256" key="11">
    <source>
        <dbReference type="SAM" id="MobiDB-lite"/>
    </source>
</evidence>
<protein>
    <recommendedName>
        <fullName evidence="10">Inositol hexakisphosphate and diphosphoinositol-pentakisphosphate kinase</fullName>
        <ecNumber evidence="10">2.7.4.24</ecNumber>
    </recommendedName>
</protein>
<comment type="catalytic activity">
    <reaction evidence="8">
        <text>5-diphospho-1D-myo-inositol 1,2,3,4,6-pentakisphosphate + ATP + H(+) = 1,5-bis(diphospho)-1D-myo-inositol 2,3,4,6-tetrakisphosphate + ADP</text>
        <dbReference type="Rhea" id="RHEA:10276"/>
        <dbReference type="ChEBI" id="CHEBI:15378"/>
        <dbReference type="ChEBI" id="CHEBI:30616"/>
        <dbReference type="ChEBI" id="CHEBI:58628"/>
        <dbReference type="ChEBI" id="CHEBI:77983"/>
        <dbReference type="ChEBI" id="CHEBI:456216"/>
        <dbReference type="EC" id="2.7.4.24"/>
    </reaction>
    <physiologicalReaction direction="left-to-right" evidence="8">
        <dbReference type="Rhea" id="RHEA:10277"/>
    </physiologicalReaction>
</comment>
<dbReference type="GO" id="GO:0000828">
    <property type="term" value="F:inositol hexakisphosphate kinase activity"/>
    <property type="evidence" value="ECO:0007669"/>
    <property type="project" value="TreeGrafter"/>
</dbReference>
<dbReference type="Gene3D" id="3.30.470.20">
    <property type="entry name" value="ATP-grasp fold, B domain"/>
    <property type="match status" value="1"/>
</dbReference>
<dbReference type="AlphaFoldDB" id="A0A7S1UK56"/>
<dbReference type="EC" id="2.7.4.24" evidence="10"/>
<dbReference type="PANTHER" id="PTHR12750">
    <property type="entry name" value="DIPHOSPHOINOSITOL PENTAKISPHOSPHATE KINASE"/>
    <property type="match status" value="1"/>
</dbReference>
<reference evidence="14" key="1">
    <citation type="submission" date="2021-01" db="EMBL/GenBank/DDBJ databases">
        <authorList>
            <person name="Corre E."/>
            <person name="Pelletier E."/>
            <person name="Niang G."/>
            <person name="Scheremetjew M."/>
            <person name="Finn R."/>
            <person name="Kale V."/>
            <person name="Holt S."/>
            <person name="Cochrane G."/>
            <person name="Meng A."/>
            <person name="Brown T."/>
            <person name="Cohen L."/>
        </authorList>
    </citation>
    <scope>NUCLEOTIDE SEQUENCE</scope>
    <source>
        <strain evidence="14">CCMP2877</strain>
    </source>
</reference>
<keyword evidence="4 10" id="KW-0808">Transferase</keyword>
<dbReference type="Gene3D" id="3.40.50.1240">
    <property type="entry name" value="Phosphoglycerate mutase-like"/>
    <property type="match status" value="1"/>
</dbReference>
<feature type="transmembrane region" description="Helical" evidence="12">
    <location>
        <begin position="1125"/>
        <end position="1144"/>
    </location>
</feature>
<dbReference type="PANTHER" id="PTHR12750:SF9">
    <property type="entry name" value="INOSITOL HEXAKISPHOSPHATE AND DIPHOSPHOINOSITOL-PENTAKISPHOSPHATE KINASE"/>
    <property type="match status" value="1"/>
</dbReference>
<dbReference type="SUPFAM" id="SSF56059">
    <property type="entry name" value="Glutathione synthetase ATP-binding domain-like"/>
    <property type="match status" value="1"/>
</dbReference>
<evidence type="ECO:0000256" key="12">
    <source>
        <dbReference type="SAM" id="Phobius"/>
    </source>
</evidence>
<evidence type="ECO:0000256" key="1">
    <source>
        <dbReference type="ARBA" id="ARBA00004514"/>
    </source>
</evidence>
<gene>
    <name evidence="14" type="ORF">PPAR1163_LOCUS28425</name>
</gene>
<evidence type="ECO:0000256" key="7">
    <source>
        <dbReference type="ARBA" id="ARBA00022840"/>
    </source>
</evidence>
<keyword evidence="6 10" id="KW-0418">Kinase</keyword>
<evidence type="ECO:0000256" key="9">
    <source>
        <dbReference type="ARBA" id="ARBA00034629"/>
    </source>
</evidence>
<dbReference type="CDD" id="cd07061">
    <property type="entry name" value="HP_HAP_like"/>
    <property type="match status" value="1"/>
</dbReference>
<feature type="region of interest" description="Disordered" evidence="11">
    <location>
        <begin position="320"/>
        <end position="381"/>
    </location>
</feature>
<proteinExistence type="inferred from homology"/>
<keyword evidence="3 10" id="KW-0963">Cytoplasm</keyword>
<keyword evidence="5 10" id="KW-0547">Nucleotide-binding</keyword>
<dbReference type="FunFam" id="3.30.470.20:FF:000003">
    <property type="entry name" value="Inositol hexakisphosphate and diphosphoinositol-pentakisphosphate kinase"/>
    <property type="match status" value="1"/>
</dbReference>
<feature type="compositionally biased region" description="Gly residues" evidence="11">
    <location>
        <begin position="345"/>
        <end position="361"/>
    </location>
</feature>
<evidence type="ECO:0000313" key="14">
    <source>
        <dbReference type="EMBL" id="CAD9269987.1"/>
    </source>
</evidence>
<dbReference type="GO" id="GO:0005829">
    <property type="term" value="C:cytosol"/>
    <property type="evidence" value="ECO:0007669"/>
    <property type="project" value="UniProtKB-SubCell"/>
</dbReference>
<feature type="compositionally biased region" description="Basic and acidic residues" evidence="11">
    <location>
        <begin position="1080"/>
        <end position="1090"/>
    </location>
</feature>
<feature type="compositionally biased region" description="Basic and acidic residues" evidence="11">
    <location>
        <begin position="1040"/>
        <end position="1051"/>
    </location>
</feature>
<evidence type="ECO:0000256" key="10">
    <source>
        <dbReference type="RuleBase" id="RU365032"/>
    </source>
</evidence>
<evidence type="ECO:0000256" key="4">
    <source>
        <dbReference type="ARBA" id="ARBA00022679"/>
    </source>
</evidence>
<feature type="domain" description="VIP1 N-terminal" evidence="13">
    <location>
        <begin position="1"/>
        <end position="82"/>
    </location>
</feature>
<dbReference type="GO" id="GO:0032958">
    <property type="term" value="P:inositol phosphate biosynthetic process"/>
    <property type="evidence" value="ECO:0007669"/>
    <property type="project" value="TreeGrafter"/>
</dbReference>
<dbReference type="GO" id="GO:0005524">
    <property type="term" value="F:ATP binding"/>
    <property type="evidence" value="ECO:0007669"/>
    <property type="project" value="UniProtKB-KW"/>
</dbReference>
<keyword evidence="7 10" id="KW-0067">ATP-binding</keyword>
<comment type="function">
    <text evidence="10">Bifunctional inositol kinase that acts in concert with the IP6K kinases to synthesize the diphosphate group-containing inositol pyrophosphates diphosphoinositol pentakisphosphate, PP-InsP5, and bis-diphosphoinositol tetrakisphosphate, (PP)2-InsP4. PP-InsP5 and (PP)2-InsP4, also respectively called InsP7 and InsP8, may regulate a variety of cellular processes, including apoptosis, vesicle trafficking, cytoskeletal dynamics, and exocytosis. Phosphorylates inositol hexakisphosphate (InsP6).</text>
</comment>
<comment type="subcellular location">
    <subcellularLocation>
        <location evidence="1 10">Cytoplasm</location>
        <location evidence="1 10">Cytosol</location>
    </subcellularLocation>
</comment>
<evidence type="ECO:0000256" key="2">
    <source>
        <dbReference type="ARBA" id="ARBA00005609"/>
    </source>
</evidence>
<dbReference type="InterPro" id="IPR000560">
    <property type="entry name" value="His_Pase_clade-2"/>
</dbReference>
<dbReference type="EMBL" id="HBGJ01045211">
    <property type="protein sequence ID" value="CAD9269987.1"/>
    <property type="molecule type" value="Transcribed_RNA"/>
</dbReference>
<evidence type="ECO:0000256" key="3">
    <source>
        <dbReference type="ARBA" id="ARBA00022490"/>
    </source>
</evidence>
<dbReference type="InterPro" id="IPR037446">
    <property type="entry name" value="His_Pase_VIP1"/>
</dbReference>
<dbReference type="InterPro" id="IPR029033">
    <property type="entry name" value="His_PPase_superfam"/>
</dbReference>
<keyword evidence="12" id="KW-0812">Transmembrane</keyword>
<evidence type="ECO:0000256" key="6">
    <source>
        <dbReference type="ARBA" id="ARBA00022777"/>
    </source>
</evidence>
<feature type="compositionally biased region" description="Basic and acidic residues" evidence="11">
    <location>
        <begin position="362"/>
        <end position="379"/>
    </location>
</feature>
<dbReference type="Pfam" id="PF18086">
    <property type="entry name" value="PPIP5K2_N"/>
    <property type="match status" value="1"/>
</dbReference>
<dbReference type="SUPFAM" id="SSF53254">
    <property type="entry name" value="Phosphoglycerate mutase-like"/>
    <property type="match status" value="1"/>
</dbReference>
<comment type="similarity">
    <text evidence="2 10">Belongs to the histidine acid phosphatase family. VIP1 subfamily.</text>
</comment>
<dbReference type="GO" id="GO:0033857">
    <property type="term" value="F:5-diphosphoinositol pentakisphosphate 1-kinase activity"/>
    <property type="evidence" value="ECO:0007669"/>
    <property type="project" value="TreeGrafter"/>
</dbReference>
<feature type="region of interest" description="Disordered" evidence="11">
    <location>
        <begin position="998"/>
        <end position="1053"/>
    </location>
</feature>
<sequence>MDKKARSKPMRAILGRLDESLFQVKVFGDDTILRKPIEEWPVCDALIAFFSKGFPLDKAMAYAELRKPYCINDLEKQMLLLDRRNVYRMLEEAGINVPVHAIADRDTAEAAREVEVLEYDEYLDVNGTVLQKPVVEKPVNAEDHNIRIYYPVSKGGGCKKLFRKIGDRSSDFSPEVNDVRRQGSYIYEEFLETQGTDVKVYTVGPDYGHAEARKSPALDGVVNRDENGKEVRFPVLLTMEEKSFARRIVLAFGQTVCGFDILRTQEGKSYVCDVNGWSFVKGSRKYYDDCAQLLSEFALAKVQPTSICALSAIGPMVHRNRSSGLRLSPPSTPYSRGHSPDTSGSDGGDAPGGAASIGGRGVFKELDPESREKRRKDALEQGGSVTEELRCIVSVIRHADRSPKQKMKMMVSYPEYLDFFHQYTKDARREIKVKGKSQLSRFLEVTKSIINRLESEDFDPYTQALDTGRSVKNIHKLIQIRSVLGRFRIAGINRKVQLKPHEWEPVADAKTGEERERATKLLLVLKWGGDLTDVGTGQAKNLGRAFRHRMYPDPDNGGILRLHSTFRHDMKIKSSDEGRVMKTAAAFASGMLELEGDLTPILASLVKVEKHHMLDPSGNKSIKKLMDDCKEFIDRCMQADIDLTPALIAAMVPSGQKSIVRALERIGNPRRALERIYALIASIVLQLEDKVSTMEGPDSPLLNGKETPRMMLERWRKLHKDFFDEESGEYDLSKAPDVHDTIRFDVIHNMKILQLKNTGELLELAHTLADCIVPQEYGIDEHSKRIIGAKTCDALLEKIKRDLEIAALDDDVDMRYNLDLSHAADLPINSLGRRVRTRLYFTSESHLHTLLNVLRYGLLGDNTVEVEGGPGPLLGGQARNLLANTSELCYLTQISFRLFEQVANVPNPDDEGGNGDLGHMAIPTRQFRVEVQFSPGVNDTENPRKPTGLVKLHRQVSLQRMTDYLQATIEDGRYDASLTREHVRNIKAEVEKVLVEGGCRMPSPPPPSTTLQRNLSVGQPLDPEHPVLETQESILKPRPGRHDDDDDDGHHVGLGSVLEHISLDHTEAPPLQVTKKERVDQVVDEDRQLRPDPQPEEEEEQALRRRSLLYNEDDGYLPYLSSTEVAYMGLGTGAVAILLVMIGYKLGQVKPQPSTLALNPNAKS</sequence>
<name>A0A7S1UK56_9STRA</name>
<keyword evidence="12" id="KW-0472">Membrane</keyword>
<dbReference type="Pfam" id="PF00328">
    <property type="entry name" value="His_Phos_2"/>
    <property type="match status" value="1"/>
</dbReference>